<comment type="caution">
    <text evidence="3">The sequence shown here is derived from an EMBL/GenBank/DDBJ whole genome shotgun (WGS) entry which is preliminary data.</text>
</comment>
<dbReference type="InterPro" id="IPR036938">
    <property type="entry name" value="PAP2/HPO_sf"/>
</dbReference>
<feature type="transmembrane region" description="Helical" evidence="1">
    <location>
        <begin position="6"/>
        <end position="29"/>
    </location>
</feature>
<gene>
    <name evidence="3" type="ORF">UV56_C0020G0002</name>
</gene>
<dbReference type="Gene3D" id="1.20.144.10">
    <property type="entry name" value="Phosphatidic acid phosphatase type 2/haloperoxidase"/>
    <property type="match status" value="1"/>
</dbReference>
<keyword evidence="1" id="KW-1133">Transmembrane helix</keyword>
<dbReference type="SMART" id="SM00014">
    <property type="entry name" value="acidPPc"/>
    <property type="match status" value="1"/>
</dbReference>
<dbReference type="Pfam" id="PF01569">
    <property type="entry name" value="PAP2"/>
    <property type="match status" value="1"/>
</dbReference>
<dbReference type="PANTHER" id="PTHR14969:SF13">
    <property type="entry name" value="AT30094P"/>
    <property type="match status" value="1"/>
</dbReference>
<name>A0A0G1F0K0_9BACT</name>
<feature type="transmembrane region" description="Helical" evidence="1">
    <location>
        <begin position="104"/>
        <end position="122"/>
    </location>
</feature>
<evidence type="ECO:0000313" key="3">
    <source>
        <dbReference type="EMBL" id="KKS80343.1"/>
    </source>
</evidence>
<feature type="transmembrane region" description="Helical" evidence="1">
    <location>
        <begin position="128"/>
        <end position="147"/>
    </location>
</feature>
<dbReference type="PANTHER" id="PTHR14969">
    <property type="entry name" value="SPHINGOSINE-1-PHOSPHATE PHOSPHOHYDROLASE"/>
    <property type="match status" value="1"/>
</dbReference>
<dbReference type="SUPFAM" id="SSF48317">
    <property type="entry name" value="Acid phosphatase/Vanadium-dependent haloperoxidase"/>
    <property type="match status" value="1"/>
</dbReference>
<sequence length="154" mass="16801">MIDSPLIVFLNTYGVVILFVLVSLYIWFYERKKEEVLHVIFAAIIASIIALVLKDLLGIPRPFLSDGKPPLAGYTNLQSFPSLHTTLAFSLATTVALHQRKTGILVFLLAALIGIGRVAANLHYPIDIAGGAVLGTVASLFTEKIHFSISRKRG</sequence>
<dbReference type="AlphaFoldDB" id="A0A0G1F0K0"/>
<evidence type="ECO:0000256" key="1">
    <source>
        <dbReference type="SAM" id="Phobius"/>
    </source>
</evidence>
<accession>A0A0G1F0K0</accession>
<keyword evidence="1" id="KW-0812">Transmembrane</keyword>
<evidence type="ECO:0000313" key="4">
    <source>
        <dbReference type="Proteomes" id="UP000034611"/>
    </source>
</evidence>
<feature type="domain" description="Phosphatidic acid phosphatase type 2/haloperoxidase" evidence="2">
    <location>
        <begin position="36"/>
        <end position="143"/>
    </location>
</feature>
<dbReference type="EMBL" id="LCEY01000020">
    <property type="protein sequence ID" value="KKS80343.1"/>
    <property type="molecule type" value="Genomic_DNA"/>
</dbReference>
<dbReference type="Proteomes" id="UP000034611">
    <property type="component" value="Unassembled WGS sequence"/>
</dbReference>
<dbReference type="InterPro" id="IPR000326">
    <property type="entry name" value="PAP2/HPO"/>
</dbReference>
<organism evidence="3 4">
    <name type="scientific">Candidatus Woesebacteria bacterium GW2011_GWC1_43_10b</name>
    <dbReference type="NCBI Taxonomy" id="1618585"/>
    <lineage>
        <taxon>Bacteria</taxon>
        <taxon>Candidatus Woeseibacteriota</taxon>
    </lineage>
</organism>
<evidence type="ECO:0000259" key="2">
    <source>
        <dbReference type="SMART" id="SM00014"/>
    </source>
</evidence>
<proteinExistence type="predicted"/>
<feature type="transmembrane region" description="Helical" evidence="1">
    <location>
        <begin position="77"/>
        <end position="97"/>
    </location>
</feature>
<protein>
    <submittedName>
        <fullName evidence="3">Phosphoesterase PA-phosphatase related protein</fullName>
    </submittedName>
</protein>
<feature type="transmembrane region" description="Helical" evidence="1">
    <location>
        <begin position="36"/>
        <end position="57"/>
    </location>
</feature>
<keyword evidence="1" id="KW-0472">Membrane</keyword>
<reference evidence="3 4" key="1">
    <citation type="journal article" date="2015" name="Nature">
        <title>rRNA introns, odd ribosomes, and small enigmatic genomes across a large radiation of phyla.</title>
        <authorList>
            <person name="Brown C.T."/>
            <person name="Hug L.A."/>
            <person name="Thomas B.C."/>
            <person name="Sharon I."/>
            <person name="Castelle C.J."/>
            <person name="Singh A."/>
            <person name="Wilkins M.J."/>
            <person name="Williams K.H."/>
            <person name="Banfield J.F."/>
        </authorList>
    </citation>
    <scope>NUCLEOTIDE SEQUENCE [LARGE SCALE GENOMIC DNA]</scope>
</reference>